<keyword evidence="2" id="KW-1185">Reference proteome</keyword>
<dbReference type="Proteomes" id="UP000500857">
    <property type="component" value="Chromosome"/>
</dbReference>
<dbReference type="KEGG" id="oxy:HCG48_18055"/>
<organism evidence="1 2">
    <name type="scientific">Oxynema aestuarii AP17</name>
    <dbReference type="NCBI Taxonomy" id="2064643"/>
    <lineage>
        <taxon>Bacteria</taxon>
        <taxon>Bacillati</taxon>
        <taxon>Cyanobacteriota</taxon>
        <taxon>Cyanophyceae</taxon>
        <taxon>Oscillatoriophycideae</taxon>
        <taxon>Oscillatoriales</taxon>
        <taxon>Oscillatoriaceae</taxon>
        <taxon>Oxynema</taxon>
        <taxon>Oxynema aestuarii</taxon>
    </lineage>
</organism>
<sequence>MSSGNLSVCRSRPCSGGAVASCCDRFLGLGAIADRPTRSLEKIRHFLTLVRQIQDF</sequence>
<protein>
    <submittedName>
        <fullName evidence="1">Uncharacterized protein</fullName>
    </submittedName>
</protein>
<dbReference type="AlphaFoldDB" id="A0A6H1U0R6"/>
<dbReference type="EMBL" id="CP051167">
    <property type="protein sequence ID" value="QIZ72245.1"/>
    <property type="molecule type" value="Genomic_DNA"/>
</dbReference>
<name>A0A6H1U0R6_9CYAN</name>
<reference evidence="1 2" key="1">
    <citation type="submission" date="2020-04" db="EMBL/GenBank/DDBJ databases">
        <authorList>
            <person name="Basu S."/>
            <person name="Maruthanayagam V."/>
            <person name="Chakraborty S."/>
            <person name="Pramanik A."/>
            <person name="Mukherjee J."/>
            <person name="Brink B."/>
        </authorList>
    </citation>
    <scope>NUCLEOTIDE SEQUENCE [LARGE SCALE GENOMIC DNA]</scope>
    <source>
        <strain evidence="1 2">AP17</strain>
    </source>
</reference>
<dbReference type="RefSeq" id="WP_168570394.1">
    <property type="nucleotide sequence ID" value="NZ_CP051167.1"/>
</dbReference>
<evidence type="ECO:0000313" key="1">
    <source>
        <dbReference type="EMBL" id="QIZ72245.1"/>
    </source>
</evidence>
<accession>A0A6H1U0R6</accession>
<proteinExistence type="predicted"/>
<gene>
    <name evidence="1" type="ORF">HCG48_18055</name>
</gene>
<evidence type="ECO:0000313" key="2">
    <source>
        <dbReference type="Proteomes" id="UP000500857"/>
    </source>
</evidence>